<feature type="active site" description="Acyl-thioester intermediate" evidence="13">
    <location>
        <position position="117"/>
    </location>
</feature>
<keyword evidence="19" id="KW-1185">Reference proteome</keyword>
<evidence type="ECO:0000256" key="3">
    <source>
        <dbReference type="ARBA" id="ARBA00004872"/>
    </source>
</evidence>
<evidence type="ECO:0000256" key="14">
    <source>
        <dbReference type="RuleBase" id="RU003557"/>
    </source>
</evidence>
<dbReference type="KEGG" id="tmn:UCRPA7_2713"/>
<dbReference type="PROSITE" id="PS00737">
    <property type="entry name" value="THIOLASE_2"/>
    <property type="match status" value="1"/>
</dbReference>
<keyword evidence="9" id="KW-0576">Peroxisome</keyword>
<dbReference type="PIRSF" id="PIRSF000429">
    <property type="entry name" value="Ac-CoA_Ac_transf"/>
    <property type="match status" value="1"/>
</dbReference>
<dbReference type="GO" id="GO:0010124">
    <property type="term" value="P:phenylacetate catabolic process"/>
    <property type="evidence" value="ECO:0007669"/>
    <property type="project" value="TreeGrafter"/>
</dbReference>
<dbReference type="Pfam" id="PF00108">
    <property type="entry name" value="Thiolase_N"/>
    <property type="match status" value="1"/>
</dbReference>
<comment type="pathway">
    <text evidence="3">Lipid metabolism; fatty acid metabolism.</text>
</comment>
<evidence type="ECO:0000256" key="11">
    <source>
        <dbReference type="ARBA" id="ARBA00024073"/>
    </source>
</evidence>
<evidence type="ECO:0000256" key="10">
    <source>
        <dbReference type="ARBA" id="ARBA00023315"/>
    </source>
</evidence>
<dbReference type="InterPro" id="IPR020613">
    <property type="entry name" value="Thiolase_CS"/>
</dbReference>
<feature type="active site" description="Proton acceptor" evidence="13">
    <location>
        <position position="403"/>
    </location>
</feature>
<sequence length="417" mass="43370">MGALDRLSSIGSQLSSPKTGKDKLLEKHPDDIVVTACLRTPFTKGGKGGFKDTAAADLVAGALKGLIERSKIDPSLVEDICVGTVLAPGGGATEMRAASLVAGFPETAAVRTLNRQCSSGLQACVDVANQIKAGMIEVGIGAGVESMSTQYGPGAVTEFSELLESHPEAANCKVPMGVLSEQMAQDRKISRASQDAFAASSYQKAAAAQQAGLFNEEIHPLKVKFEDPKSGETKEIVVNKDDGVRPGVTAESLGKIRASFAKDGSIHAGNASQISDGAAAVLLMKRSTAERLGQAVLGKFVAASVVGVAPLLMGIGPWKAIPKVFELTGITKDDVDIFEINEAFASQCLWCANELGLPIEKINPKGGAIAFGHPLGCTGARQVSTLLYELRRRGEKIGVTSMCVGTGMGMAAVWVAE</sequence>
<evidence type="ECO:0000256" key="8">
    <source>
        <dbReference type="ARBA" id="ARBA00023098"/>
    </source>
</evidence>
<evidence type="ECO:0000256" key="13">
    <source>
        <dbReference type="PIRSR" id="PIRSR000429-1"/>
    </source>
</evidence>
<comment type="subcellular location">
    <subcellularLocation>
        <location evidence="2">Peroxisome</location>
    </subcellularLocation>
</comment>
<keyword evidence="8" id="KW-0443">Lipid metabolism</keyword>
<name>R8BR15_PHAM7</name>
<evidence type="ECO:0000313" key="18">
    <source>
        <dbReference type="EMBL" id="EOO01791.1"/>
    </source>
</evidence>
<evidence type="ECO:0000256" key="4">
    <source>
        <dbReference type="ARBA" id="ARBA00010982"/>
    </source>
</evidence>
<dbReference type="InterPro" id="IPR020616">
    <property type="entry name" value="Thiolase_N"/>
</dbReference>
<evidence type="ECO:0000256" key="6">
    <source>
        <dbReference type="ARBA" id="ARBA00022832"/>
    </source>
</evidence>
<dbReference type="SUPFAM" id="SSF53901">
    <property type="entry name" value="Thiolase-like"/>
    <property type="match status" value="2"/>
</dbReference>
<dbReference type="HOGENOM" id="CLU_031026_0_0_1"/>
<evidence type="ECO:0000259" key="17">
    <source>
        <dbReference type="Pfam" id="PF02803"/>
    </source>
</evidence>
<dbReference type="InterPro" id="IPR020617">
    <property type="entry name" value="Thiolase_C"/>
</dbReference>
<dbReference type="eggNOG" id="KOG1389">
    <property type="taxonomic scope" value="Eukaryota"/>
</dbReference>
<keyword evidence="6" id="KW-0276">Fatty acid metabolism</keyword>
<dbReference type="CDD" id="cd00751">
    <property type="entry name" value="thiolase"/>
    <property type="match status" value="1"/>
</dbReference>
<evidence type="ECO:0000256" key="9">
    <source>
        <dbReference type="ARBA" id="ARBA00023140"/>
    </source>
</evidence>
<dbReference type="Pfam" id="PF02803">
    <property type="entry name" value="Thiolase_C"/>
    <property type="match status" value="1"/>
</dbReference>
<evidence type="ECO:0000256" key="7">
    <source>
        <dbReference type="ARBA" id="ARBA00022946"/>
    </source>
</evidence>
<keyword evidence="7" id="KW-0809">Transit peptide</keyword>
<dbReference type="GO" id="GO:0006635">
    <property type="term" value="P:fatty acid beta-oxidation"/>
    <property type="evidence" value="ECO:0007669"/>
    <property type="project" value="TreeGrafter"/>
</dbReference>
<feature type="active site" description="Proton acceptor" evidence="13">
    <location>
        <position position="373"/>
    </location>
</feature>
<accession>R8BR15</accession>
<dbReference type="PANTHER" id="PTHR43853:SF8">
    <property type="entry name" value="3-KETOACYL-COA THIOLASE, PEROXISOMAL"/>
    <property type="match status" value="1"/>
</dbReference>
<evidence type="ECO:0000256" key="15">
    <source>
        <dbReference type="SAM" id="MobiDB-lite"/>
    </source>
</evidence>
<evidence type="ECO:0000313" key="19">
    <source>
        <dbReference type="Proteomes" id="UP000014074"/>
    </source>
</evidence>
<dbReference type="OrthoDB" id="5404651at2759"/>
<comment type="similarity">
    <text evidence="4 14">Belongs to the thiolase-like superfamily. Thiolase family.</text>
</comment>
<dbReference type="PANTHER" id="PTHR43853">
    <property type="entry name" value="3-KETOACYL-COA THIOLASE, PEROXISOMAL"/>
    <property type="match status" value="1"/>
</dbReference>
<dbReference type="InterPro" id="IPR002155">
    <property type="entry name" value="Thiolase"/>
</dbReference>
<dbReference type="GeneID" id="19322990"/>
<proteinExistence type="inferred from homology"/>
<feature type="domain" description="Thiolase C-terminal" evidence="17">
    <location>
        <begin position="296"/>
        <end position="413"/>
    </location>
</feature>
<dbReference type="EC" id="2.3.1.16" evidence="11"/>
<dbReference type="GO" id="GO:0005777">
    <property type="term" value="C:peroxisome"/>
    <property type="evidence" value="ECO:0007669"/>
    <property type="project" value="UniProtKB-SubCell"/>
</dbReference>
<organism evidence="18 19">
    <name type="scientific">Phaeoacremonium minimum (strain UCR-PA7)</name>
    <name type="common">Esca disease fungus</name>
    <name type="synonym">Togninia minima</name>
    <dbReference type="NCBI Taxonomy" id="1286976"/>
    <lineage>
        <taxon>Eukaryota</taxon>
        <taxon>Fungi</taxon>
        <taxon>Dikarya</taxon>
        <taxon>Ascomycota</taxon>
        <taxon>Pezizomycotina</taxon>
        <taxon>Sordariomycetes</taxon>
        <taxon>Sordariomycetidae</taxon>
        <taxon>Togniniales</taxon>
        <taxon>Togniniaceae</taxon>
        <taxon>Phaeoacremonium</taxon>
    </lineage>
</organism>
<dbReference type="InterPro" id="IPR050215">
    <property type="entry name" value="Thiolase-like_sf_Thiolase"/>
</dbReference>
<evidence type="ECO:0000256" key="5">
    <source>
        <dbReference type="ARBA" id="ARBA00022679"/>
    </source>
</evidence>
<evidence type="ECO:0000256" key="12">
    <source>
        <dbReference type="ARBA" id="ARBA00047605"/>
    </source>
</evidence>
<dbReference type="GO" id="GO:0003988">
    <property type="term" value="F:acetyl-CoA C-acyltransferase activity"/>
    <property type="evidence" value="ECO:0007669"/>
    <property type="project" value="UniProtKB-EC"/>
</dbReference>
<gene>
    <name evidence="18" type="ORF">UCRPA7_2713</name>
</gene>
<dbReference type="NCBIfam" id="TIGR01930">
    <property type="entry name" value="AcCoA-C-Actrans"/>
    <property type="match status" value="1"/>
</dbReference>
<dbReference type="PROSITE" id="PS00099">
    <property type="entry name" value="THIOLASE_3"/>
    <property type="match status" value="1"/>
</dbReference>
<reference evidence="19" key="1">
    <citation type="journal article" date="2013" name="Genome Announc.">
        <title>Draft genome sequence of the ascomycete Phaeoacremonium aleophilum strain UCR-PA7, a causal agent of the esca disease complex in grapevines.</title>
        <authorList>
            <person name="Blanco-Ulate B."/>
            <person name="Rolshausen P."/>
            <person name="Cantu D."/>
        </authorList>
    </citation>
    <scope>NUCLEOTIDE SEQUENCE [LARGE SCALE GENOMIC DNA]</scope>
    <source>
        <strain evidence="19">UCR-PA7</strain>
    </source>
</reference>
<dbReference type="Proteomes" id="UP000014074">
    <property type="component" value="Unassembled WGS sequence"/>
</dbReference>
<feature type="compositionally biased region" description="Polar residues" evidence="15">
    <location>
        <begin position="9"/>
        <end position="18"/>
    </location>
</feature>
<evidence type="ECO:0000259" key="16">
    <source>
        <dbReference type="Pfam" id="PF00108"/>
    </source>
</evidence>
<feature type="domain" description="Thiolase N-terminal" evidence="16">
    <location>
        <begin position="32"/>
        <end position="287"/>
    </location>
</feature>
<protein>
    <recommendedName>
        <fullName evidence="11">acetyl-CoA C-acyltransferase</fullName>
        <ecNumber evidence="11">2.3.1.16</ecNumber>
    </recommendedName>
</protein>
<keyword evidence="10 14" id="KW-0012">Acyltransferase</keyword>
<keyword evidence="5 14" id="KW-0808">Transferase</keyword>
<dbReference type="EMBL" id="KB932957">
    <property type="protein sequence ID" value="EOO01791.1"/>
    <property type="molecule type" value="Genomic_DNA"/>
</dbReference>
<dbReference type="InterPro" id="IPR016039">
    <property type="entry name" value="Thiolase-like"/>
</dbReference>
<evidence type="ECO:0000256" key="2">
    <source>
        <dbReference type="ARBA" id="ARBA00004275"/>
    </source>
</evidence>
<evidence type="ECO:0000256" key="1">
    <source>
        <dbReference type="ARBA" id="ARBA00001958"/>
    </source>
</evidence>
<dbReference type="Gene3D" id="3.40.47.10">
    <property type="match status" value="2"/>
</dbReference>
<feature type="region of interest" description="Disordered" evidence="15">
    <location>
        <begin position="1"/>
        <end position="25"/>
    </location>
</feature>
<comment type="cofactor">
    <cofactor evidence="1">
        <name>K(+)</name>
        <dbReference type="ChEBI" id="CHEBI:29103"/>
    </cofactor>
</comment>
<dbReference type="RefSeq" id="XP_007913467.1">
    <property type="nucleotide sequence ID" value="XM_007915276.1"/>
</dbReference>
<dbReference type="InterPro" id="IPR020610">
    <property type="entry name" value="Thiolase_AS"/>
</dbReference>
<dbReference type="AlphaFoldDB" id="R8BR15"/>
<comment type="catalytic activity">
    <reaction evidence="12">
        <text>an acyl-CoA + acetyl-CoA = a 3-oxoacyl-CoA + CoA</text>
        <dbReference type="Rhea" id="RHEA:21564"/>
        <dbReference type="ChEBI" id="CHEBI:57287"/>
        <dbReference type="ChEBI" id="CHEBI:57288"/>
        <dbReference type="ChEBI" id="CHEBI:58342"/>
        <dbReference type="ChEBI" id="CHEBI:90726"/>
        <dbReference type="EC" id="2.3.1.16"/>
    </reaction>
</comment>